<dbReference type="InterPro" id="IPR001433">
    <property type="entry name" value="OxRdtase_FAD/NAD-bd"/>
</dbReference>
<evidence type="ECO:0000256" key="1">
    <source>
        <dbReference type="PIRSR" id="PIRSR006816-2"/>
    </source>
</evidence>
<dbReference type="PRINTS" id="PR00406">
    <property type="entry name" value="CYTB5RDTASE"/>
</dbReference>
<dbReference type="InterPro" id="IPR039261">
    <property type="entry name" value="FNR_nucleotide-bd"/>
</dbReference>
<dbReference type="Pfam" id="PF00175">
    <property type="entry name" value="NAD_binding_1"/>
    <property type="match status" value="1"/>
</dbReference>
<keyword evidence="1" id="KW-0411">Iron-sulfur</keyword>
<dbReference type="Pfam" id="PF10418">
    <property type="entry name" value="DHODB_Fe-S_bind"/>
    <property type="match status" value="1"/>
</dbReference>
<comment type="caution">
    <text evidence="3">The sequence shown here is derived from an EMBL/GenBank/DDBJ whole genome shotgun (WGS) entry which is preliminary data.</text>
</comment>
<dbReference type="GO" id="GO:0050660">
    <property type="term" value="F:flavin adenine dinucleotide binding"/>
    <property type="evidence" value="ECO:0007669"/>
    <property type="project" value="InterPro"/>
</dbReference>
<dbReference type="GO" id="GO:0006221">
    <property type="term" value="P:pyrimidine nucleotide biosynthetic process"/>
    <property type="evidence" value="ECO:0007669"/>
    <property type="project" value="InterPro"/>
</dbReference>
<keyword evidence="1" id="KW-0001">2Fe-2S</keyword>
<dbReference type="CDD" id="cd06221">
    <property type="entry name" value="sulfite_reductase_like"/>
    <property type="match status" value="1"/>
</dbReference>
<dbReference type="RefSeq" id="WP_252471510.1">
    <property type="nucleotide sequence ID" value="NZ_JALBWM010000105.1"/>
</dbReference>
<dbReference type="Gene3D" id="2.40.30.10">
    <property type="entry name" value="Translation factors"/>
    <property type="match status" value="1"/>
</dbReference>
<sequence>MIPSMWRIERRHEEFPGTVTLALRREGHLEVPALPGQFNMLYAFGAGEVAISLSGPSAPSSDPLIHTIKSQGFATQALCRLPVGAQLGVRGPFGHGWPMLDGSHRPLVIIAGGLGLAPLRPLIYRFLQGQLPARSLQVFYGARRPQEMLYREELPAWGKSFELVTSVDHADTNWNGHVGVITDPLRVSAVNVKEALVLLCGPEIMMRFCIQVLRHKGVPASSIYLSMERNMKCAIGLCGHCQWGPHLVCRDGPVFCYQDVCKWFQINGL</sequence>
<dbReference type="PRINTS" id="PR00371">
    <property type="entry name" value="FPNCR"/>
</dbReference>
<dbReference type="PIRSF" id="PIRSF006816">
    <property type="entry name" value="Cyc3_hyd_g"/>
    <property type="match status" value="1"/>
</dbReference>
<dbReference type="Gene3D" id="3.40.50.80">
    <property type="entry name" value="Nucleotide-binding domain of ferredoxin-NADP reductase (FNR) module"/>
    <property type="match status" value="1"/>
</dbReference>
<feature type="binding site" evidence="1">
    <location>
        <position position="241"/>
    </location>
    <ligand>
        <name>[2Fe-2S] cluster</name>
        <dbReference type="ChEBI" id="CHEBI:190135"/>
    </ligand>
</feature>
<accession>A0A9X2EUI7</accession>
<evidence type="ECO:0000313" key="4">
    <source>
        <dbReference type="Proteomes" id="UP001139028"/>
    </source>
</evidence>
<name>A0A9X2EUI7_9GAMM</name>
<dbReference type="InterPro" id="IPR017927">
    <property type="entry name" value="FAD-bd_FR_type"/>
</dbReference>
<keyword evidence="1" id="KW-0479">Metal-binding</keyword>
<evidence type="ECO:0000313" key="3">
    <source>
        <dbReference type="EMBL" id="MCO1336111.1"/>
    </source>
</evidence>
<dbReference type="InterPro" id="IPR001709">
    <property type="entry name" value="Flavoprot_Pyr_Nucl_cyt_Rdtase"/>
</dbReference>
<dbReference type="PROSITE" id="PS51384">
    <property type="entry name" value="FAD_FR"/>
    <property type="match status" value="1"/>
</dbReference>
<dbReference type="SUPFAM" id="SSF52343">
    <property type="entry name" value="Ferredoxin reductase-like, C-terminal NADP-linked domain"/>
    <property type="match status" value="1"/>
</dbReference>
<organism evidence="3 4">
    <name type="scientific">Microbulbifer okhotskensis</name>
    <dbReference type="NCBI Taxonomy" id="2926617"/>
    <lineage>
        <taxon>Bacteria</taxon>
        <taxon>Pseudomonadati</taxon>
        <taxon>Pseudomonadota</taxon>
        <taxon>Gammaproteobacteria</taxon>
        <taxon>Cellvibrionales</taxon>
        <taxon>Microbulbiferaceae</taxon>
        <taxon>Microbulbifer</taxon>
    </lineage>
</organism>
<feature type="domain" description="FAD-binding FR-type" evidence="2">
    <location>
        <begin position="1"/>
        <end position="99"/>
    </location>
</feature>
<dbReference type="InterPro" id="IPR019480">
    <property type="entry name" value="Dihydroorotate_DH_Fe-S-bd"/>
</dbReference>
<dbReference type="GO" id="GO:0051537">
    <property type="term" value="F:2 iron, 2 sulfur cluster binding"/>
    <property type="evidence" value="ECO:0007669"/>
    <property type="project" value="UniProtKB-KW"/>
</dbReference>
<dbReference type="EMBL" id="JALBWM010000105">
    <property type="protein sequence ID" value="MCO1336111.1"/>
    <property type="molecule type" value="Genomic_DNA"/>
</dbReference>
<dbReference type="InterPro" id="IPR050353">
    <property type="entry name" value="PyrK_electron_transfer"/>
</dbReference>
<gene>
    <name evidence="3" type="ORF">MO867_17405</name>
</gene>
<dbReference type="InterPro" id="IPR012165">
    <property type="entry name" value="Cyt_c3_hydrogenase_gsu"/>
</dbReference>
<evidence type="ECO:0000259" key="2">
    <source>
        <dbReference type="PROSITE" id="PS51384"/>
    </source>
</evidence>
<dbReference type="InterPro" id="IPR017938">
    <property type="entry name" value="Riboflavin_synthase-like_b-brl"/>
</dbReference>
<keyword evidence="4" id="KW-1185">Reference proteome</keyword>
<reference evidence="3" key="1">
    <citation type="journal article" date="2022" name="Arch. Microbiol.">
        <title>Microbulbifer okhotskensis sp. nov., isolated from a deep bottom sediment of the Okhotsk Sea.</title>
        <authorList>
            <person name="Romanenko L."/>
            <person name="Kurilenko V."/>
            <person name="Otstavnykh N."/>
            <person name="Velansky P."/>
            <person name="Isaeva M."/>
            <person name="Mikhailov V."/>
        </authorList>
    </citation>
    <scope>NUCLEOTIDE SEQUENCE</scope>
    <source>
        <strain evidence="3">OS29</strain>
    </source>
</reference>
<proteinExistence type="predicted"/>
<dbReference type="GO" id="GO:0046872">
    <property type="term" value="F:metal ion binding"/>
    <property type="evidence" value="ECO:0007669"/>
    <property type="project" value="UniProtKB-KW"/>
</dbReference>
<feature type="binding site" evidence="1">
    <location>
        <position position="249"/>
    </location>
    <ligand>
        <name>[2Fe-2S] cluster</name>
        <dbReference type="ChEBI" id="CHEBI:190135"/>
    </ligand>
</feature>
<feature type="binding site" evidence="1">
    <location>
        <position position="233"/>
    </location>
    <ligand>
        <name>[2Fe-2S] cluster</name>
        <dbReference type="ChEBI" id="CHEBI:190135"/>
    </ligand>
</feature>
<protein>
    <submittedName>
        <fullName evidence="3">FAD/NAD(P)-binding protein</fullName>
    </submittedName>
</protein>
<dbReference type="SUPFAM" id="SSF63380">
    <property type="entry name" value="Riboflavin synthase domain-like"/>
    <property type="match status" value="1"/>
</dbReference>
<keyword evidence="1" id="KW-0408">Iron</keyword>
<dbReference type="PANTHER" id="PTHR43513">
    <property type="entry name" value="DIHYDROOROTATE DEHYDROGENASE B (NAD(+)), ELECTRON TRANSFER SUBUNIT"/>
    <property type="match status" value="1"/>
</dbReference>
<dbReference type="AlphaFoldDB" id="A0A9X2EUI7"/>
<dbReference type="GO" id="GO:0016491">
    <property type="term" value="F:oxidoreductase activity"/>
    <property type="evidence" value="ECO:0007669"/>
    <property type="project" value="InterPro"/>
</dbReference>
<comment type="cofactor">
    <cofactor evidence="1">
        <name>[2Fe-2S] cluster</name>
        <dbReference type="ChEBI" id="CHEBI:190135"/>
    </cofactor>
    <text evidence="1">Binds 1 [2Fe-2S] cluster per subunit.</text>
</comment>
<feature type="binding site" evidence="1">
    <location>
        <position position="238"/>
    </location>
    <ligand>
        <name>[2Fe-2S] cluster</name>
        <dbReference type="ChEBI" id="CHEBI:190135"/>
    </ligand>
</feature>
<dbReference type="Proteomes" id="UP001139028">
    <property type="component" value="Unassembled WGS sequence"/>
</dbReference>